<feature type="transmembrane region" description="Helical" evidence="6">
    <location>
        <begin position="120"/>
        <end position="141"/>
    </location>
</feature>
<keyword evidence="9" id="KW-1185">Reference proteome</keyword>
<dbReference type="PANTHER" id="PTHR30506:SF3">
    <property type="entry name" value="UPF0126 INNER MEMBRANE PROTEIN YADS-RELATED"/>
    <property type="match status" value="1"/>
</dbReference>
<keyword evidence="3 6" id="KW-0812">Transmembrane</keyword>
<evidence type="ECO:0000259" key="7">
    <source>
        <dbReference type="Pfam" id="PF03458"/>
    </source>
</evidence>
<comment type="caution">
    <text evidence="8">The sequence shown here is derived from an EMBL/GenBank/DDBJ whole genome shotgun (WGS) entry which is preliminary data.</text>
</comment>
<dbReference type="OrthoDB" id="116318at2157"/>
<name>A0A830FN49_9EURY</name>
<evidence type="ECO:0000256" key="4">
    <source>
        <dbReference type="ARBA" id="ARBA00022989"/>
    </source>
</evidence>
<keyword evidence="2" id="KW-1003">Cell membrane</keyword>
<evidence type="ECO:0000256" key="1">
    <source>
        <dbReference type="ARBA" id="ARBA00004651"/>
    </source>
</evidence>
<evidence type="ECO:0000313" key="9">
    <source>
        <dbReference type="Proteomes" id="UP000607197"/>
    </source>
</evidence>
<keyword evidence="4 6" id="KW-1133">Transmembrane helix</keyword>
<evidence type="ECO:0000256" key="6">
    <source>
        <dbReference type="SAM" id="Phobius"/>
    </source>
</evidence>
<evidence type="ECO:0000256" key="2">
    <source>
        <dbReference type="ARBA" id="ARBA00022475"/>
    </source>
</evidence>
<dbReference type="Proteomes" id="UP000607197">
    <property type="component" value="Unassembled WGS sequence"/>
</dbReference>
<feature type="transmembrane region" description="Helical" evidence="6">
    <location>
        <begin position="29"/>
        <end position="47"/>
    </location>
</feature>
<evidence type="ECO:0000256" key="3">
    <source>
        <dbReference type="ARBA" id="ARBA00022692"/>
    </source>
</evidence>
<reference evidence="8" key="1">
    <citation type="journal article" date="2014" name="Int. J. Syst. Evol. Microbiol.">
        <title>Complete genome sequence of Corynebacterium casei LMG S-19264T (=DSM 44701T), isolated from a smear-ripened cheese.</title>
        <authorList>
            <consortium name="US DOE Joint Genome Institute (JGI-PGF)"/>
            <person name="Walter F."/>
            <person name="Albersmeier A."/>
            <person name="Kalinowski J."/>
            <person name="Ruckert C."/>
        </authorList>
    </citation>
    <scope>NUCLEOTIDE SEQUENCE</scope>
    <source>
        <strain evidence="8">JCM 19596</strain>
    </source>
</reference>
<feature type="transmembrane region" description="Helical" evidence="6">
    <location>
        <begin position="67"/>
        <end position="83"/>
    </location>
</feature>
<feature type="domain" description="Glycine transporter" evidence="7">
    <location>
        <begin position="7"/>
        <end position="79"/>
    </location>
</feature>
<dbReference type="GO" id="GO:0005886">
    <property type="term" value="C:plasma membrane"/>
    <property type="evidence" value="ECO:0007669"/>
    <property type="project" value="UniProtKB-SubCell"/>
</dbReference>
<organism evidence="8 9">
    <name type="scientific">Halocalculus aciditolerans</name>
    <dbReference type="NCBI Taxonomy" id="1383812"/>
    <lineage>
        <taxon>Archaea</taxon>
        <taxon>Methanobacteriati</taxon>
        <taxon>Methanobacteriota</taxon>
        <taxon>Stenosarchaea group</taxon>
        <taxon>Halobacteria</taxon>
        <taxon>Halobacteriales</taxon>
        <taxon>Halobacteriaceae</taxon>
        <taxon>Halocalculus</taxon>
    </lineage>
</organism>
<comment type="subcellular location">
    <subcellularLocation>
        <location evidence="1">Cell membrane</location>
        <topology evidence="1">Multi-pass membrane protein</topology>
    </subcellularLocation>
</comment>
<evidence type="ECO:0000313" key="8">
    <source>
        <dbReference type="EMBL" id="GGL72276.1"/>
    </source>
</evidence>
<sequence>MVSVFDVMNAVGLVAFAVVGSLKASDARLDLLGVAVLGFLTALGGGITRDVLVGRVPAALGGSGDVAWAGVGVVLAVALAAVTEERDLLDRPALLVPDAVGLAAFAATGALVGVEAGVTAFGVVVLATLTGVGGGTISDVLLDRVPFVLTEDFYATCAIGGGVVFVAASAAGATARTAAVACAGVVFTTRLAALHWGWRLPKL</sequence>
<evidence type="ECO:0000256" key="5">
    <source>
        <dbReference type="ARBA" id="ARBA00023136"/>
    </source>
</evidence>
<feature type="domain" description="Glycine transporter" evidence="7">
    <location>
        <begin position="96"/>
        <end position="168"/>
    </location>
</feature>
<reference evidence="8" key="2">
    <citation type="submission" date="2020-09" db="EMBL/GenBank/DDBJ databases">
        <authorList>
            <person name="Sun Q."/>
            <person name="Ohkuma M."/>
        </authorList>
    </citation>
    <scope>NUCLEOTIDE SEQUENCE</scope>
    <source>
        <strain evidence="8">JCM 19596</strain>
    </source>
</reference>
<gene>
    <name evidence="8" type="ORF">GCM10009039_32870</name>
</gene>
<dbReference type="PANTHER" id="PTHR30506">
    <property type="entry name" value="INNER MEMBRANE PROTEIN"/>
    <property type="match status" value="1"/>
</dbReference>
<dbReference type="Pfam" id="PF03458">
    <property type="entry name" value="Gly_transporter"/>
    <property type="match status" value="2"/>
</dbReference>
<dbReference type="EMBL" id="BMPG01000007">
    <property type="protein sequence ID" value="GGL72276.1"/>
    <property type="molecule type" value="Genomic_DNA"/>
</dbReference>
<keyword evidence="5 6" id="KW-0472">Membrane</keyword>
<proteinExistence type="predicted"/>
<accession>A0A830FN49</accession>
<protein>
    <recommendedName>
        <fullName evidence="7">Glycine transporter domain-containing protein</fullName>
    </recommendedName>
</protein>
<dbReference type="InterPro" id="IPR005115">
    <property type="entry name" value="Gly_transporter"/>
</dbReference>
<feature type="transmembrane region" description="Helical" evidence="6">
    <location>
        <begin position="153"/>
        <end position="172"/>
    </location>
</feature>
<dbReference type="RefSeq" id="WP_188980841.1">
    <property type="nucleotide sequence ID" value="NZ_BMPG01000007.1"/>
</dbReference>
<feature type="transmembrane region" description="Helical" evidence="6">
    <location>
        <begin position="95"/>
        <end position="114"/>
    </location>
</feature>
<dbReference type="AlphaFoldDB" id="A0A830FN49"/>